<dbReference type="InterPro" id="IPR001789">
    <property type="entry name" value="Sig_transdc_resp-reg_receiver"/>
</dbReference>
<dbReference type="Gene3D" id="3.40.50.2300">
    <property type="match status" value="1"/>
</dbReference>
<proteinExistence type="predicted"/>
<protein>
    <submittedName>
        <fullName evidence="6">Two-component system capsular synthesis response regulator RcsB</fullName>
    </submittedName>
</protein>
<dbReference type="GO" id="GO:0003677">
    <property type="term" value="F:DNA binding"/>
    <property type="evidence" value="ECO:0007669"/>
    <property type="project" value="UniProtKB-KW"/>
</dbReference>
<dbReference type="CDD" id="cd17535">
    <property type="entry name" value="REC_NarL-like"/>
    <property type="match status" value="1"/>
</dbReference>
<dbReference type="SMART" id="SM00421">
    <property type="entry name" value="HTH_LUXR"/>
    <property type="match status" value="1"/>
</dbReference>
<reference evidence="6 7" key="1">
    <citation type="submission" date="2019-03" db="EMBL/GenBank/DDBJ databases">
        <title>Above-ground endophytic microbial communities from plants in different locations in the United States.</title>
        <authorList>
            <person name="Frank C."/>
        </authorList>
    </citation>
    <scope>NUCLEOTIDE SEQUENCE [LARGE SCALE GENOMIC DNA]</scope>
    <source>
        <strain evidence="6 7">LP_13_YM</strain>
    </source>
</reference>
<evidence type="ECO:0000313" key="6">
    <source>
        <dbReference type="EMBL" id="TCV97243.1"/>
    </source>
</evidence>
<feature type="modified residue" description="4-aspartylphosphate" evidence="3">
    <location>
        <position position="54"/>
    </location>
</feature>
<dbReference type="EMBL" id="SMCS01000001">
    <property type="protein sequence ID" value="TCV97243.1"/>
    <property type="molecule type" value="Genomic_DNA"/>
</dbReference>
<keyword evidence="2" id="KW-0238">DNA-binding</keyword>
<dbReference type="RefSeq" id="WP_165973460.1">
    <property type="nucleotide sequence ID" value="NZ_SMCS01000001.1"/>
</dbReference>
<dbReference type="SMART" id="SM00448">
    <property type="entry name" value="REC"/>
    <property type="match status" value="1"/>
</dbReference>
<dbReference type="Gene3D" id="1.10.10.10">
    <property type="entry name" value="Winged helix-like DNA-binding domain superfamily/Winged helix DNA-binding domain"/>
    <property type="match status" value="1"/>
</dbReference>
<evidence type="ECO:0000259" key="5">
    <source>
        <dbReference type="PROSITE" id="PS50110"/>
    </source>
</evidence>
<organism evidence="6 7">
    <name type="scientific">Luteibacter rhizovicinus</name>
    <dbReference type="NCBI Taxonomy" id="242606"/>
    <lineage>
        <taxon>Bacteria</taxon>
        <taxon>Pseudomonadati</taxon>
        <taxon>Pseudomonadota</taxon>
        <taxon>Gammaproteobacteria</taxon>
        <taxon>Lysobacterales</taxon>
        <taxon>Rhodanobacteraceae</taxon>
        <taxon>Luteibacter</taxon>
    </lineage>
</organism>
<evidence type="ECO:0000256" key="2">
    <source>
        <dbReference type="ARBA" id="ARBA00023125"/>
    </source>
</evidence>
<dbReference type="Proteomes" id="UP000295645">
    <property type="component" value="Unassembled WGS sequence"/>
</dbReference>
<dbReference type="InterPro" id="IPR039420">
    <property type="entry name" value="WalR-like"/>
</dbReference>
<feature type="domain" description="Response regulatory" evidence="5">
    <location>
        <begin position="4"/>
        <end position="122"/>
    </location>
</feature>
<dbReference type="GO" id="GO:0000160">
    <property type="term" value="P:phosphorelay signal transduction system"/>
    <property type="evidence" value="ECO:0007669"/>
    <property type="project" value="InterPro"/>
</dbReference>
<evidence type="ECO:0000259" key="4">
    <source>
        <dbReference type="PROSITE" id="PS50043"/>
    </source>
</evidence>
<dbReference type="InterPro" id="IPR036388">
    <property type="entry name" value="WH-like_DNA-bd_sf"/>
</dbReference>
<dbReference type="InterPro" id="IPR011006">
    <property type="entry name" value="CheY-like_superfamily"/>
</dbReference>
<keyword evidence="1 3" id="KW-0597">Phosphoprotein</keyword>
<dbReference type="InterPro" id="IPR000792">
    <property type="entry name" value="Tscrpt_reg_LuxR_C"/>
</dbReference>
<sequence length="233" mass="25146">MSTTVIVADDHPIVVAGIEAALAAHAFEVLGNAHDPDSLFALLATTPCSVVVTDLSMPGGVENDGLAMIRRLRRDWPAMGVVVLTMLTNPAVLRTLLDLGVGAVFDKRASMRDLPVAIHSASVGRTYLSPSVRRLFQEADCADASGNLFDRLSRREVEVMRVFATGMSLNEIAATMRRSFKTISRQKRMAMVKLGLVNDAQLYHYLGNMSALALEDPYSPLGEKGTKAASQSD</sequence>
<dbReference type="PROSITE" id="PS50110">
    <property type="entry name" value="RESPONSE_REGULATORY"/>
    <property type="match status" value="1"/>
</dbReference>
<dbReference type="PROSITE" id="PS50043">
    <property type="entry name" value="HTH_LUXR_2"/>
    <property type="match status" value="1"/>
</dbReference>
<accession>A0A4R3Z0K7</accession>
<evidence type="ECO:0000256" key="3">
    <source>
        <dbReference type="PROSITE-ProRule" id="PRU00169"/>
    </source>
</evidence>
<name>A0A4R3Z0K7_9GAMM</name>
<feature type="domain" description="HTH luxR-type" evidence="4">
    <location>
        <begin position="145"/>
        <end position="210"/>
    </location>
</feature>
<evidence type="ECO:0000256" key="1">
    <source>
        <dbReference type="ARBA" id="ARBA00022553"/>
    </source>
</evidence>
<dbReference type="SUPFAM" id="SSF46894">
    <property type="entry name" value="C-terminal effector domain of the bipartite response regulators"/>
    <property type="match status" value="1"/>
</dbReference>
<keyword evidence="7" id="KW-1185">Reference proteome</keyword>
<dbReference type="GO" id="GO:0006355">
    <property type="term" value="P:regulation of DNA-templated transcription"/>
    <property type="evidence" value="ECO:0007669"/>
    <property type="project" value="InterPro"/>
</dbReference>
<dbReference type="InterPro" id="IPR016032">
    <property type="entry name" value="Sig_transdc_resp-reg_C-effctor"/>
</dbReference>
<dbReference type="PANTHER" id="PTHR43214:SF17">
    <property type="entry name" value="TRANSCRIPTIONAL REGULATORY PROTEIN RCSB"/>
    <property type="match status" value="1"/>
</dbReference>
<comment type="caution">
    <text evidence="6">The sequence shown here is derived from an EMBL/GenBank/DDBJ whole genome shotgun (WGS) entry which is preliminary data.</text>
</comment>
<dbReference type="PRINTS" id="PR00038">
    <property type="entry name" value="HTHLUXR"/>
</dbReference>
<evidence type="ECO:0000313" key="7">
    <source>
        <dbReference type="Proteomes" id="UP000295645"/>
    </source>
</evidence>
<dbReference type="AlphaFoldDB" id="A0A4R3Z0K7"/>
<dbReference type="Pfam" id="PF00196">
    <property type="entry name" value="GerE"/>
    <property type="match status" value="1"/>
</dbReference>
<dbReference type="CDD" id="cd06170">
    <property type="entry name" value="LuxR_C_like"/>
    <property type="match status" value="1"/>
</dbReference>
<dbReference type="PANTHER" id="PTHR43214">
    <property type="entry name" value="TWO-COMPONENT RESPONSE REGULATOR"/>
    <property type="match status" value="1"/>
</dbReference>
<dbReference type="Pfam" id="PF00072">
    <property type="entry name" value="Response_reg"/>
    <property type="match status" value="1"/>
</dbReference>
<gene>
    <name evidence="6" type="ORF">EC912_101240</name>
</gene>
<dbReference type="SUPFAM" id="SSF52172">
    <property type="entry name" value="CheY-like"/>
    <property type="match status" value="1"/>
</dbReference>
<dbReference type="InterPro" id="IPR058245">
    <property type="entry name" value="NreC/VraR/RcsB-like_REC"/>
</dbReference>